<dbReference type="EMBL" id="MU860929">
    <property type="protein sequence ID" value="KAK4232748.1"/>
    <property type="molecule type" value="Genomic_DNA"/>
</dbReference>
<keyword evidence="3" id="KW-1185">Reference proteome</keyword>
<evidence type="ECO:0000256" key="1">
    <source>
        <dbReference type="SAM" id="MobiDB-lite"/>
    </source>
</evidence>
<dbReference type="InterPro" id="IPR022698">
    <property type="entry name" value="OrsD"/>
</dbReference>
<feature type="region of interest" description="Disordered" evidence="1">
    <location>
        <begin position="182"/>
        <end position="203"/>
    </location>
</feature>
<sequence>MEIPPFVHLPEYPFVICKECRFACVANEVPSHLRNHHDSVKAQERAQIARTVTDIPGIIHSQAQLRGFADPPATTEPTPFIAPPQANGLRCDTCGYIARRGGNVVKRAKQERTLPWTAGIRCQRFFPTRAGSQWFEVGRGSEVPSVGAVEVAKETVEQRITRIHQAQAQRFKTRSRQVIEAGDDRPRRTRGYGASGGRSIYRG</sequence>
<evidence type="ECO:0008006" key="4">
    <source>
        <dbReference type="Google" id="ProtNLM"/>
    </source>
</evidence>
<dbReference type="Proteomes" id="UP001303760">
    <property type="component" value="Unassembled WGS sequence"/>
</dbReference>
<proteinExistence type="predicted"/>
<reference evidence="2" key="2">
    <citation type="submission" date="2023-05" db="EMBL/GenBank/DDBJ databases">
        <authorList>
            <consortium name="Lawrence Berkeley National Laboratory"/>
            <person name="Steindorff A."/>
            <person name="Hensen N."/>
            <person name="Bonometti L."/>
            <person name="Westerberg I."/>
            <person name="Brannstrom I.O."/>
            <person name="Guillou S."/>
            <person name="Cros-Aarteil S."/>
            <person name="Calhoun S."/>
            <person name="Haridas S."/>
            <person name="Kuo A."/>
            <person name="Mondo S."/>
            <person name="Pangilinan J."/>
            <person name="Riley R."/>
            <person name="Labutti K."/>
            <person name="Andreopoulos B."/>
            <person name="Lipzen A."/>
            <person name="Chen C."/>
            <person name="Yanf M."/>
            <person name="Daum C."/>
            <person name="Ng V."/>
            <person name="Clum A."/>
            <person name="Ohm R."/>
            <person name="Martin F."/>
            <person name="Silar P."/>
            <person name="Natvig D."/>
            <person name="Lalanne C."/>
            <person name="Gautier V."/>
            <person name="Ament-Velasquez S.L."/>
            <person name="Kruys A."/>
            <person name="Hutchinson M.I."/>
            <person name="Powell A.J."/>
            <person name="Barry K."/>
            <person name="Miller A.N."/>
            <person name="Grigoriev I.V."/>
            <person name="Debuchy R."/>
            <person name="Gladieux P."/>
            <person name="Thoren M.H."/>
            <person name="Johannesson H."/>
        </authorList>
    </citation>
    <scope>NUCLEOTIDE SEQUENCE</scope>
    <source>
        <strain evidence="2">CBS 532.94</strain>
    </source>
</reference>
<evidence type="ECO:0000313" key="2">
    <source>
        <dbReference type="EMBL" id="KAK4232748.1"/>
    </source>
</evidence>
<comment type="caution">
    <text evidence="2">The sequence shown here is derived from an EMBL/GenBank/DDBJ whole genome shotgun (WGS) entry which is preliminary data.</text>
</comment>
<organism evidence="2 3">
    <name type="scientific">Achaetomium macrosporum</name>
    <dbReference type="NCBI Taxonomy" id="79813"/>
    <lineage>
        <taxon>Eukaryota</taxon>
        <taxon>Fungi</taxon>
        <taxon>Dikarya</taxon>
        <taxon>Ascomycota</taxon>
        <taxon>Pezizomycotina</taxon>
        <taxon>Sordariomycetes</taxon>
        <taxon>Sordariomycetidae</taxon>
        <taxon>Sordariales</taxon>
        <taxon>Chaetomiaceae</taxon>
        <taxon>Achaetomium</taxon>
    </lineage>
</organism>
<dbReference type="Pfam" id="PF12013">
    <property type="entry name" value="OrsD"/>
    <property type="match status" value="1"/>
</dbReference>
<dbReference type="AlphaFoldDB" id="A0AAN7C1D3"/>
<evidence type="ECO:0000313" key="3">
    <source>
        <dbReference type="Proteomes" id="UP001303760"/>
    </source>
</evidence>
<gene>
    <name evidence="2" type="ORF">C8A03DRAFT_48457</name>
</gene>
<name>A0AAN7C1D3_9PEZI</name>
<reference evidence="2" key="1">
    <citation type="journal article" date="2023" name="Mol. Phylogenet. Evol.">
        <title>Genome-scale phylogeny and comparative genomics of the fungal order Sordariales.</title>
        <authorList>
            <person name="Hensen N."/>
            <person name="Bonometti L."/>
            <person name="Westerberg I."/>
            <person name="Brannstrom I.O."/>
            <person name="Guillou S."/>
            <person name="Cros-Aarteil S."/>
            <person name="Calhoun S."/>
            <person name="Haridas S."/>
            <person name="Kuo A."/>
            <person name="Mondo S."/>
            <person name="Pangilinan J."/>
            <person name="Riley R."/>
            <person name="LaButti K."/>
            <person name="Andreopoulos B."/>
            <person name="Lipzen A."/>
            <person name="Chen C."/>
            <person name="Yan M."/>
            <person name="Daum C."/>
            <person name="Ng V."/>
            <person name="Clum A."/>
            <person name="Steindorff A."/>
            <person name="Ohm R.A."/>
            <person name="Martin F."/>
            <person name="Silar P."/>
            <person name="Natvig D.O."/>
            <person name="Lalanne C."/>
            <person name="Gautier V."/>
            <person name="Ament-Velasquez S.L."/>
            <person name="Kruys A."/>
            <person name="Hutchinson M.I."/>
            <person name="Powell A.J."/>
            <person name="Barry K."/>
            <person name="Miller A.N."/>
            <person name="Grigoriev I.V."/>
            <person name="Debuchy R."/>
            <person name="Gladieux P."/>
            <person name="Hiltunen Thoren M."/>
            <person name="Johannesson H."/>
        </authorList>
    </citation>
    <scope>NUCLEOTIDE SEQUENCE</scope>
    <source>
        <strain evidence="2">CBS 532.94</strain>
    </source>
</reference>
<accession>A0AAN7C1D3</accession>
<protein>
    <recommendedName>
        <fullName evidence="4">C2H2-type domain-containing protein</fullName>
    </recommendedName>
</protein>